<reference evidence="3" key="1">
    <citation type="journal article" date="2020" name="mSystems">
        <title>Genome- and Community-Level Interaction Insights into Carbon Utilization and Element Cycling Functions of Hydrothermarchaeota in Hydrothermal Sediment.</title>
        <authorList>
            <person name="Zhou Z."/>
            <person name="Liu Y."/>
            <person name="Xu W."/>
            <person name="Pan J."/>
            <person name="Luo Z.H."/>
            <person name="Li M."/>
        </authorList>
    </citation>
    <scope>NUCLEOTIDE SEQUENCE [LARGE SCALE GENOMIC DNA]</scope>
    <source>
        <strain evidence="3">SpSt-780</strain>
    </source>
</reference>
<comment type="caution">
    <text evidence="3">The sequence shown here is derived from an EMBL/GenBank/DDBJ whole genome shotgun (WGS) entry which is preliminary data.</text>
</comment>
<dbReference type="PANTHER" id="PTHR43174">
    <property type="entry name" value="UDP-N-ACETYLGLUCOSAMINE 2-EPIMERASE"/>
    <property type="match status" value="1"/>
</dbReference>
<evidence type="ECO:0000313" key="3">
    <source>
        <dbReference type="EMBL" id="HGW91975.1"/>
    </source>
</evidence>
<dbReference type="AlphaFoldDB" id="A0A7C4U8K4"/>
<dbReference type="InterPro" id="IPR029767">
    <property type="entry name" value="WecB-like"/>
</dbReference>
<keyword evidence="1 3" id="KW-0413">Isomerase</keyword>
<dbReference type="EMBL" id="DTHG01000068">
    <property type="protein sequence ID" value="HGW91975.1"/>
    <property type="molecule type" value="Genomic_DNA"/>
</dbReference>
<organism evidence="3">
    <name type="scientific">candidate division WOR-3 bacterium</name>
    <dbReference type="NCBI Taxonomy" id="2052148"/>
    <lineage>
        <taxon>Bacteria</taxon>
        <taxon>Bacteria division WOR-3</taxon>
    </lineage>
</organism>
<dbReference type="EC" id="5.1.3.14" evidence="3"/>
<protein>
    <submittedName>
        <fullName evidence="3">UDP-N-acetylglucosamine 2-epimerase (Non-hydrolyzing)</fullName>
        <ecNumber evidence="3">5.1.3.14</ecNumber>
    </submittedName>
</protein>
<feature type="domain" description="UDP-N-acetylglucosamine 2-epimerase" evidence="2">
    <location>
        <begin position="28"/>
        <end position="356"/>
    </location>
</feature>
<gene>
    <name evidence="3" type="ORF">ENV67_05475</name>
</gene>
<dbReference type="CDD" id="cd03786">
    <property type="entry name" value="GTB_UDP-GlcNAc_2-Epimerase"/>
    <property type="match status" value="1"/>
</dbReference>
<accession>A0A7C4U8K4</accession>
<comment type="similarity">
    <text evidence="1">Belongs to the UDP-N-acetylglucosamine 2-epimerase family.</text>
</comment>
<evidence type="ECO:0000256" key="1">
    <source>
        <dbReference type="RuleBase" id="RU003513"/>
    </source>
</evidence>
<dbReference type="NCBIfam" id="TIGR00236">
    <property type="entry name" value="wecB"/>
    <property type="match status" value="1"/>
</dbReference>
<dbReference type="SUPFAM" id="SSF53756">
    <property type="entry name" value="UDP-Glycosyltransferase/glycogen phosphorylase"/>
    <property type="match status" value="1"/>
</dbReference>
<name>A0A7C4U8K4_UNCW3</name>
<dbReference type="InterPro" id="IPR003331">
    <property type="entry name" value="UDP_GlcNAc_Epimerase_2_dom"/>
</dbReference>
<dbReference type="Pfam" id="PF02350">
    <property type="entry name" value="Epimerase_2"/>
    <property type="match status" value="1"/>
</dbReference>
<dbReference type="Gene3D" id="3.40.50.2000">
    <property type="entry name" value="Glycogen Phosphorylase B"/>
    <property type="match status" value="2"/>
</dbReference>
<dbReference type="PANTHER" id="PTHR43174:SF1">
    <property type="entry name" value="UDP-N-ACETYLGLUCOSAMINE 2-EPIMERASE"/>
    <property type="match status" value="1"/>
</dbReference>
<sequence>MKIHLIVGARPNFMKAMPVYNELKSNCNDWDIKLVHTGQHYDYEMSKVFFEVLSLPEPDIFLDVRSGTHGEQTGKLIERIEKVLMEHKPEIVMVFGDVNSTLAGSIAAAKLGIKIAHIEAGLRSFDRTMPEEINRVVTDVLSDYLFVTEKSGIENLKKEGIDERKIFFVGNTMIDTLYKILPKCSEEDLKKFNLKKNDYILVTLHRPSNVDDRDRLEEIMRILEEIGSKKPVIFPVHPRTKKMLKNFNIKTENILLINPLNYKDFLTLERYAFCVITDSGGIQEETTCLNVPCITLRPNTERPITEEIGTNIVLRDRPISDIIKMMDNIYEGRWKKGRIPDLWDGNAAKRIVEILKESFKF</sequence>
<evidence type="ECO:0000259" key="2">
    <source>
        <dbReference type="Pfam" id="PF02350"/>
    </source>
</evidence>
<dbReference type="GO" id="GO:0008761">
    <property type="term" value="F:UDP-N-acetylglucosamine 2-epimerase activity"/>
    <property type="evidence" value="ECO:0007669"/>
    <property type="project" value="UniProtKB-EC"/>
</dbReference>
<proteinExistence type="inferred from homology"/>